<evidence type="ECO:0000313" key="3">
    <source>
        <dbReference type="EMBL" id="KAF6176249.1"/>
    </source>
</evidence>
<proteinExistence type="inferred from homology"/>
<dbReference type="Pfam" id="PF01554">
    <property type="entry name" value="MatE"/>
    <property type="match status" value="1"/>
</dbReference>
<feature type="transmembrane region" description="Helical" evidence="2">
    <location>
        <begin position="302"/>
        <end position="319"/>
    </location>
</feature>
<dbReference type="GO" id="GO:0016020">
    <property type="term" value="C:membrane"/>
    <property type="evidence" value="ECO:0007669"/>
    <property type="project" value="InterPro"/>
</dbReference>
<feature type="transmembrane region" description="Helical" evidence="2">
    <location>
        <begin position="244"/>
        <end position="266"/>
    </location>
</feature>
<protein>
    <submittedName>
        <fullName evidence="3">Uncharacterized protein</fullName>
    </submittedName>
</protein>
<sequence length="414" mass="46145">MGRGKEEPLLDIEREADINVINSFAQFMNETMRENKKFWHIAAPAIFTLVTQYSLGAITQVYAGHLTALELDAISTQNSHSRTCFQNHGISSALETLCGQAFGTKKLHMLGVYMQRSWIIFNIICLVLLPIYIWATPILRFFGQNQEIAELTGKFAVYTIPQIFVYSFIITIQKFLQSQRKVMAMAWVSGVALVFHTFLSWLLIVQFQLGLAGAAVMVAYGVGLEFWYPMFILVLAGCLKNSQIAVTAISICNNLNGWVFMIFLGINAEIRKTKGCQVVHTTGGAIIVSVALGAGWQSLGAYVTLGSYYLVGIPLEFLFGSKLERREEDNLLDYVVKGIWIGMGLKIVILTGITLGTNWNKETSLAASPIRKWKGPVDSPVKSKDGYFSRAWGEQDDGFPNLIRWPDCDFPCSS</sequence>
<evidence type="ECO:0000256" key="1">
    <source>
        <dbReference type="ARBA" id="ARBA00010199"/>
    </source>
</evidence>
<dbReference type="Proteomes" id="UP000541444">
    <property type="component" value="Unassembled WGS sequence"/>
</dbReference>
<reference evidence="3 4" key="1">
    <citation type="journal article" date="2020" name="IScience">
        <title>Genome Sequencing of the Endangered Kingdonia uniflora (Circaeasteraceae, Ranunculales) Reveals Potential Mechanisms of Evolutionary Specialization.</title>
        <authorList>
            <person name="Sun Y."/>
            <person name="Deng T."/>
            <person name="Zhang A."/>
            <person name="Moore M.J."/>
            <person name="Landis J.B."/>
            <person name="Lin N."/>
            <person name="Zhang H."/>
            <person name="Zhang X."/>
            <person name="Huang J."/>
            <person name="Zhang X."/>
            <person name="Sun H."/>
            <person name="Wang H."/>
        </authorList>
    </citation>
    <scope>NUCLEOTIDE SEQUENCE [LARGE SCALE GENOMIC DNA]</scope>
    <source>
        <strain evidence="3">TB1705</strain>
        <tissue evidence="3">Leaf</tissue>
    </source>
</reference>
<feature type="transmembrane region" description="Helical" evidence="2">
    <location>
        <begin position="118"/>
        <end position="143"/>
    </location>
</feature>
<feature type="transmembrane region" description="Helical" evidence="2">
    <location>
        <begin position="278"/>
        <end position="296"/>
    </location>
</feature>
<evidence type="ECO:0000256" key="2">
    <source>
        <dbReference type="SAM" id="Phobius"/>
    </source>
</evidence>
<dbReference type="PANTHER" id="PTHR11206">
    <property type="entry name" value="MULTIDRUG RESISTANCE PROTEIN"/>
    <property type="match status" value="1"/>
</dbReference>
<feature type="transmembrane region" description="Helical" evidence="2">
    <location>
        <begin position="182"/>
        <end position="204"/>
    </location>
</feature>
<accession>A0A7J7PA15</accession>
<keyword evidence="2" id="KW-0472">Membrane</keyword>
<organism evidence="3 4">
    <name type="scientific">Kingdonia uniflora</name>
    <dbReference type="NCBI Taxonomy" id="39325"/>
    <lineage>
        <taxon>Eukaryota</taxon>
        <taxon>Viridiplantae</taxon>
        <taxon>Streptophyta</taxon>
        <taxon>Embryophyta</taxon>
        <taxon>Tracheophyta</taxon>
        <taxon>Spermatophyta</taxon>
        <taxon>Magnoliopsida</taxon>
        <taxon>Ranunculales</taxon>
        <taxon>Circaeasteraceae</taxon>
        <taxon>Kingdonia</taxon>
    </lineage>
</organism>
<keyword evidence="2" id="KW-0812">Transmembrane</keyword>
<gene>
    <name evidence="3" type="ORF">GIB67_023540</name>
</gene>
<dbReference type="EMBL" id="JACGCM010000119">
    <property type="protein sequence ID" value="KAF6176249.1"/>
    <property type="molecule type" value="Genomic_DNA"/>
</dbReference>
<feature type="transmembrane region" description="Helical" evidence="2">
    <location>
        <begin position="155"/>
        <end position="176"/>
    </location>
</feature>
<dbReference type="InterPro" id="IPR002528">
    <property type="entry name" value="MATE_fam"/>
</dbReference>
<keyword evidence="2" id="KW-1133">Transmembrane helix</keyword>
<name>A0A7J7PA15_9MAGN</name>
<evidence type="ECO:0000313" key="4">
    <source>
        <dbReference type="Proteomes" id="UP000541444"/>
    </source>
</evidence>
<dbReference type="GO" id="GO:0042910">
    <property type="term" value="F:xenobiotic transmembrane transporter activity"/>
    <property type="evidence" value="ECO:0007669"/>
    <property type="project" value="InterPro"/>
</dbReference>
<dbReference type="GO" id="GO:0015297">
    <property type="term" value="F:antiporter activity"/>
    <property type="evidence" value="ECO:0007669"/>
    <property type="project" value="InterPro"/>
</dbReference>
<keyword evidence="4" id="KW-1185">Reference proteome</keyword>
<comment type="similarity">
    <text evidence="1">Belongs to the multi antimicrobial extrusion (MATE) (TC 2.A.66.1) family.</text>
</comment>
<feature type="transmembrane region" description="Helical" evidence="2">
    <location>
        <begin position="211"/>
        <end position="232"/>
    </location>
</feature>
<feature type="transmembrane region" description="Helical" evidence="2">
    <location>
        <begin position="38"/>
        <end position="63"/>
    </location>
</feature>
<feature type="transmembrane region" description="Helical" evidence="2">
    <location>
        <begin position="331"/>
        <end position="355"/>
    </location>
</feature>
<comment type="caution">
    <text evidence="3">The sequence shown here is derived from an EMBL/GenBank/DDBJ whole genome shotgun (WGS) entry which is preliminary data.</text>
</comment>
<dbReference type="OrthoDB" id="2126698at2759"/>
<dbReference type="AlphaFoldDB" id="A0A7J7PA15"/>